<reference evidence="1 2" key="1">
    <citation type="submission" date="2016-07" db="EMBL/GenBank/DDBJ databases">
        <title>High microdiversification within the ubiquitous acI lineage of Actinobacteria.</title>
        <authorList>
            <person name="Neuenschwander S.M."/>
            <person name="Salcher M."/>
            <person name="Ghai R."/>
            <person name="Pernthaler J."/>
        </authorList>
    </citation>
    <scope>NUCLEOTIDE SEQUENCE [LARGE SCALE GENOMIC DNA]</scope>
    <source>
        <strain evidence="1">MMS-IA-79</strain>
    </source>
</reference>
<dbReference type="SUPFAM" id="SSF53448">
    <property type="entry name" value="Nucleotide-diphospho-sugar transferases"/>
    <property type="match status" value="1"/>
</dbReference>
<dbReference type="Proteomes" id="UP000217177">
    <property type="component" value="Chromosome"/>
</dbReference>
<keyword evidence="2" id="KW-1185">Reference proteome</keyword>
<dbReference type="InterPro" id="IPR029044">
    <property type="entry name" value="Nucleotide-diphossugar_trans"/>
</dbReference>
<dbReference type="EMBL" id="CP016774">
    <property type="protein sequence ID" value="ASY16705.1"/>
    <property type="molecule type" value="Genomic_DNA"/>
</dbReference>
<evidence type="ECO:0000313" key="2">
    <source>
        <dbReference type="Proteomes" id="UP000217177"/>
    </source>
</evidence>
<gene>
    <name evidence="1" type="ORF">A1sIA79_00215</name>
</gene>
<proteinExistence type="predicted"/>
<evidence type="ECO:0000313" key="1">
    <source>
        <dbReference type="EMBL" id="ASY16705.1"/>
    </source>
</evidence>
<sequence length="303" mass="34954">MKFVDIPILLLAHKRPHNTRQIEELIPASSRAYCFVDFAGEGSNLSRDVVDFVKSTFTNPQRSYKISDAPLGPGKAMIEAIDWVFDFEERVLILEDDVFLNEYAIDFVYQSSLAIKDSTTLITLRSPFQDQDYVGDIPSGYSKFCLTNGWILNREAWRQFQHHRTKSLFSELVTFVIRRPTSLRIEHFFFLSASALSRKELIRAWDTQFIFFTLLNNIQTLTPNRSCVEIRGVDSVASNTLPASSHFSDVFWPASKLPPSLIFSKSRSVSKVYNAEIRDSVYKIRPRHFFSPIKSLLQIIKHR</sequence>
<accession>A0ABN5BEJ7</accession>
<protein>
    <recommendedName>
        <fullName evidence="3">Glycosyltransferase</fullName>
    </recommendedName>
</protein>
<evidence type="ECO:0008006" key="3">
    <source>
        <dbReference type="Google" id="ProtNLM"/>
    </source>
</evidence>
<organism evidence="1 2">
    <name type="scientific">Candidatus Planktophila versatilis</name>
    <dbReference type="NCBI Taxonomy" id="1884905"/>
    <lineage>
        <taxon>Bacteria</taxon>
        <taxon>Bacillati</taxon>
        <taxon>Actinomycetota</taxon>
        <taxon>Actinomycetes</taxon>
        <taxon>Candidatus Nanopelagicales</taxon>
        <taxon>Candidatus Nanopelagicaceae</taxon>
        <taxon>Candidatus Planktophila</taxon>
    </lineage>
</organism>
<name>A0ABN5BEJ7_9ACTN</name>
<dbReference type="Gene3D" id="3.90.550.10">
    <property type="entry name" value="Spore Coat Polysaccharide Biosynthesis Protein SpsA, Chain A"/>
    <property type="match status" value="1"/>
</dbReference>